<evidence type="ECO:0000313" key="3">
    <source>
        <dbReference type="Proteomes" id="UP001497516"/>
    </source>
</evidence>
<reference evidence="2 3" key="1">
    <citation type="submission" date="2024-04" db="EMBL/GenBank/DDBJ databases">
        <authorList>
            <person name="Fracassetti M."/>
        </authorList>
    </citation>
    <scope>NUCLEOTIDE SEQUENCE [LARGE SCALE GENOMIC DNA]</scope>
</reference>
<evidence type="ECO:0000256" key="1">
    <source>
        <dbReference type="SAM" id="MobiDB-lite"/>
    </source>
</evidence>
<protein>
    <submittedName>
        <fullName evidence="2">Uncharacterized protein</fullName>
    </submittedName>
</protein>
<dbReference type="Proteomes" id="UP001497516">
    <property type="component" value="Chromosome 7"/>
</dbReference>
<organism evidence="2 3">
    <name type="scientific">Linum trigynum</name>
    <dbReference type="NCBI Taxonomy" id="586398"/>
    <lineage>
        <taxon>Eukaryota</taxon>
        <taxon>Viridiplantae</taxon>
        <taxon>Streptophyta</taxon>
        <taxon>Embryophyta</taxon>
        <taxon>Tracheophyta</taxon>
        <taxon>Spermatophyta</taxon>
        <taxon>Magnoliopsida</taxon>
        <taxon>eudicotyledons</taxon>
        <taxon>Gunneridae</taxon>
        <taxon>Pentapetalae</taxon>
        <taxon>rosids</taxon>
        <taxon>fabids</taxon>
        <taxon>Malpighiales</taxon>
        <taxon>Linaceae</taxon>
        <taxon>Linum</taxon>
    </lineage>
</organism>
<name>A0AAV2FZC4_9ROSI</name>
<dbReference type="EMBL" id="OZ034820">
    <property type="protein sequence ID" value="CAL1402895.1"/>
    <property type="molecule type" value="Genomic_DNA"/>
</dbReference>
<proteinExistence type="predicted"/>
<dbReference type="AlphaFoldDB" id="A0AAV2FZC4"/>
<feature type="compositionally biased region" description="Gly residues" evidence="1">
    <location>
        <begin position="147"/>
        <end position="156"/>
    </location>
</feature>
<feature type="region of interest" description="Disordered" evidence="1">
    <location>
        <begin position="111"/>
        <end position="156"/>
    </location>
</feature>
<keyword evidence="3" id="KW-1185">Reference proteome</keyword>
<feature type="compositionally biased region" description="Basic and acidic residues" evidence="1">
    <location>
        <begin position="135"/>
        <end position="146"/>
    </location>
</feature>
<accession>A0AAV2FZC4</accession>
<gene>
    <name evidence="2" type="ORF">LTRI10_LOCUS42862</name>
</gene>
<evidence type="ECO:0000313" key="2">
    <source>
        <dbReference type="EMBL" id="CAL1402895.1"/>
    </source>
</evidence>
<sequence length="156" mass="16096">MSNLTNKQQPPRQSKEVVTVKDVTMSKYDAMATSLEILTEVTVRAVEASKGSIGAIEAMGDQIKDSIEEMGKSVAENICGALAATMQEVLTQVLRNREPAAITAMGMAPAAATAAGSAGQEGGDAGAERTATVARQEEEATGEKPLGDGGETAGRR</sequence>